<sequence length="465" mass="53246">MPANPQSRSAFVTRLPREVRDAIYLELWRSIGLRQHIVSHRDQENGGPEPPGWHFCRWRCITDFEVEDRLQQEIELLRIEQAQDTEPSGLVYSIPYQKRLASPWHNHWACGEEIEKVYGEEIVMSPSTSGFKCWKHMQPKLEGSPTPVPQPKPHGKLRRFFGKFKHRKSRFGSRGDESTGAGHELGPYFPMLLSCKMLSSECLKSLYESTTFVFTDVLALQRFVGVCQPNSTGDVGTDNGNKPAGFLRYARNLELTVDPVFHLDISCSTEYEATSTENYHNPYNFHWLKLHQFQNLTSIKIWVSARTFQMHNKPFSRDWKTLDELDVDGLKNFFSPLEGIEPEDGFVKGITRQPSHRVWKRGTGDSFHPNMNFDYGTDRPYASIVNVDRRYNSPLSGLALPIMITDDFFPSQEIDNFLDLMGIRALFTSFNSTLASVHSRIGAVVVLIEPTLELVAQFVAPGRRE</sequence>
<evidence type="ECO:0000313" key="1">
    <source>
        <dbReference type="EMBL" id="VUC27031.1"/>
    </source>
</evidence>
<name>A0ABY6U7K6_BIOOC</name>
<dbReference type="Proteomes" id="UP000766486">
    <property type="component" value="Unassembled WGS sequence"/>
</dbReference>
<protein>
    <submittedName>
        <fullName evidence="1">Uncharacterized protein</fullName>
    </submittedName>
</protein>
<dbReference type="EMBL" id="CABFNS010000761">
    <property type="protein sequence ID" value="VUC27031.1"/>
    <property type="molecule type" value="Genomic_DNA"/>
</dbReference>
<evidence type="ECO:0000313" key="2">
    <source>
        <dbReference type="Proteomes" id="UP000766486"/>
    </source>
</evidence>
<proteinExistence type="predicted"/>
<reference evidence="1 2" key="1">
    <citation type="submission" date="2019-06" db="EMBL/GenBank/DDBJ databases">
        <authorList>
            <person name="Broberg M."/>
        </authorList>
    </citation>
    <scope>NUCLEOTIDE SEQUENCE [LARGE SCALE GENOMIC DNA]</scope>
</reference>
<comment type="caution">
    <text evidence="1">The sequence shown here is derived from an EMBL/GenBank/DDBJ whole genome shotgun (WGS) entry which is preliminary data.</text>
</comment>
<accession>A0ABY6U7K6</accession>
<gene>
    <name evidence="1" type="ORF">CLO192961_LOCUS200284</name>
</gene>
<keyword evidence="2" id="KW-1185">Reference proteome</keyword>
<organism evidence="1 2">
    <name type="scientific">Bionectria ochroleuca</name>
    <name type="common">Gliocladium roseum</name>
    <dbReference type="NCBI Taxonomy" id="29856"/>
    <lineage>
        <taxon>Eukaryota</taxon>
        <taxon>Fungi</taxon>
        <taxon>Dikarya</taxon>
        <taxon>Ascomycota</taxon>
        <taxon>Pezizomycotina</taxon>
        <taxon>Sordariomycetes</taxon>
        <taxon>Hypocreomycetidae</taxon>
        <taxon>Hypocreales</taxon>
        <taxon>Bionectriaceae</taxon>
        <taxon>Clonostachys</taxon>
    </lineage>
</organism>